<gene>
    <name evidence="9" type="ORF">SAPINGB_P001115</name>
</gene>
<evidence type="ECO:0000256" key="1">
    <source>
        <dbReference type="ARBA" id="ARBA00004123"/>
    </source>
</evidence>
<dbReference type="Proteomes" id="UP000398389">
    <property type="component" value="Unassembled WGS sequence"/>
</dbReference>
<dbReference type="InterPro" id="IPR050590">
    <property type="entry name" value="Exosome_comp_Rrp42_subfam"/>
</dbReference>
<dbReference type="CDD" id="cd11368">
    <property type="entry name" value="RNase_PH_RRP45"/>
    <property type="match status" value="1"/>
</dbReference>
<keyword evidence="4" id="KW-0963">Cytoplasm</keyword>
<feature type="domain" description="Exoribonuclease phosphorolytic" evidence="7">
    <location>
        <begin position="33"/>
        <end position="165"/>
    </location>
</feature>
<dbReference type="AlphaFoldDB" id="A0A5E8B426"/>
<evidence type="ECO:0000259" key="7">
    <source>
        <dbReference type="Pfam" id="PF01138"/>
    </source>
</evidence>
<accession>A0A5E8B426</accession>
<keyword evidence="5" id="KW-0694">RNA-binding</keyword>
<dbReference type="PANTHER" id="PTHR11097:SF14">
    <property type="entry name" value="EXOSOME COMPLEX COMPONENT RRP45"/>
    <property type="match status" value="1"/>
</dbReference>
<keyword evidence="10" id="KW-1185">Reference proteome</keyword>
<dbReference type="GeneID" id="43579938"/>
<dbReference type="GO" id="GO:0035925">
    <property type="term" value="F:mRNA 3'-UTR AU-rich region binding"/>
    <property type="evidence" value="ECO:0007669"/>
    <property type="project" value="TreeGrafter"/>
</dbReference>
<dbReference type="GO" id="GO:0005730">
    <property type="term" value="C:nucleolus"/>
    <property type="evidence" value="ECO:0007669"/>
    <property type="project" value="UniProtKB-ARBA"/>
</dbReference>
<dbReference type="PANTHER" id="PTHR11097">
    <property type="entry name" value="EXOSOME COMPLEX EXONUCLEASE RIBOSOMAL RNA PROCESSING PROTEIN"/>
    <property type="match status" value="1"/>
</dbReference>
<dbReference type="SUPFAM" id="SSF55666">
    <property type="entry name" value="Ribonuclease PH domain 2-like"/>
    <property type="match status" value="1"/>
</dbReference>
<dbReference type="InterPro" id="IPR015847">
    <property type="entry name" value="ExoRNase_PH_dom2"/>
</dbReference>
<evidence type="ECO:0000313" key="10">
    <source>
        <dbReference type="Proteomes" id="UP000398389"/>
    </source>
</evidence>
<evidence type="ECO:0000256" key="4">
    <source>
        <dbReference type="ARBA" id="ARBA00022490"/>
    </source>
</evidence>
<evidence type="ECO:0000256" key="6">
    <source>
        <dbReference type="ARBA" id="ARBA00023242"/>
    </source>
</evidence>
<dbReference type="InterPro" id="IPR036345">
    <property type="entry name" value="ExoRNase_PH_dom2_sf"/>
</dbReference>
<proteinExistence type="inferred from homology"/>
<feature type="domain" description="Exoribonuclease phosphorolytic" evidence="8">
    <location>
        <begin position="239"/>
        <end position="291"/>
    </location>
</feature>
<evidence type="ECO:0000256" key="3">
    <source>
        <dbReference type="ARBA" id="ARBA00006678"/>
    </source>
</evidence>
<dbReference type="GO" id="GO:0000176">
    <property type="term" value="C:nuclear exosome (RNase complex)"/>
    <property type="evidence" value="ECO:0007669"/>
    <property type="project" value="TreeGrafter"/>
</dbReference>
<dbReference type="OrthoDB" id="10264038at2759"/>
<dbReference type="InterPro" id="IPR027408">
    <property type="entry name" value="PNPase/RNase_PH_dom_sf"/>
</dbReference>
<comment type="similarity">
    <text evidence="3">Belongs to the RNase PH family.</text>
</comment>
<protein>
    <submittedName>
        <fullName evidence="9">Uncharacterized protein</fullName>
    </submittedName>
</protein>
<dbReference type="Pfam" id="PF03725">
    <property type="entry name" value="RNase_PH_C"/>
    <property type="match status" value="1"/>
</dbReference>
<dbReference type="InterPro" id="IPR001247">
    <property type="entry name" value="ExoRNase_PH_dom1"/>
</dbReference>
<dbReference type="InterPro" id="IPR020568">
    <property type="entry name" value="Ribosomal_Su5_D2-typ_SF"/>
</dbReference>
<evidence type="ECO:0000256" key="5">
    <source>
        <dbReference type="ARBA" id="ARBA00022884"/>
    </source>
</evidence>
<dbReference type="GO" id="GO:0071028">
    <property type="term" value="P:nuclear mRNA surveillance"/>
    <property type="evidence" value="ECO:0007669"/>
    <property type="project" value="TreeGrafter"/>
</dbReference>
<dbReference type="GO" id="GO:0034475">
    <property type="term" value="P:U4 snRNA 3'-end processing"/>
    <property type="evidence" value="ECO:0007669"/>
    <property type="project" value="TreeGrafter"/>
</dbReference>
<dbReference type="GO" id="GO:0034476">
    <property type="term" value="P:U5 snRNA 3'-end processing"/>
    <property type="evidence" value="ECO:0007669"/>
    <property type="project" value="TreeGrafter"/>
</dbReference>
<dbReference type="RefSeq" id="XP_031851729.1">
    <property type="nucleotide sequence ID" value="XM_031995838.1"/>
</dbReference>
<evidence type="ECO:0000313" key="9">
    <source>
        <dbReference type="EMBL" id="VVT46239.1"/>
    </source>
</evidence>
<sequence length="327" mass="36428">MPRLIDLSTNDKDFFQSLLHDAGTRYDGRQFDQMRDVDISFGDSYGHVNLTLGKTKLVVRISAEVSKPYEDRPHEGIFIITTDISAMASPQFENMRQSEDEVLLTRLIEKAIRRSNALDVESLVISAGSACWIIRADVHYLNFDGGLVDATCLGVIAGLLHFRRPDTSVEGNSYVVHSLEERNPIPLSILHIPISVTFSFFKPPVKTTANTTTTIKKDSPDDYDQDMEDAAPNSIAKSDVILVDTTAKEESLRDSYMTITINKNRELCQVSKSGGTEVDGYVIMNCASTAYNIATKLTDLIQTKLKQDELKRTTPALVSELQAENDR</sequence>
<dbReference type="Pfam" id="PF01138">
    <property type="entry name" value="RNase_PH"/>
    <property type="match status" value="1"/>
</dbReference>
<name>A0A5E8B426_9ASCO</name>
<reference evidence="9 10" key="1">
    <citation type="submission" date="2019-09" db="EMBL/GenBank/DDBJ databases">
        <authorList>
            <person name="Brejova B."/>
        </authorList>
    </citation>
    <scope>NUCLEOTIDE SEQUENCE [LARGE SCALE GENOMIC DNA]</scope>
</reference>
<organism evidence="9 10">
    <name type="scientific">Magnusiomyces paraingens</name>
    <dbReference type="NCBI Taxonomy" id="2606893"/>
    <lineage>
        <taxon>Eukaryota</taxon>
        <taxon>Fungi</taxon>
        <taxon>Dikarya</taxon>
        <taxon>Ascomycota</taxon>
        <taxon>Saccharomycotina</taxon>
        <taxon>Dipodascomycetes</taxon>
        <taxon>Dipodascales</taxon>
        <taxon>Dipodascaceae</taxon>
        <taxon>Magnusiomyces</taxon>
    </lineage>
</organism>
<evidence type="ECO:0000256" key="2">
    <source>
        <dbReference type="ARBA" id="ARBA00004496"/>
    </source>
</evidence>
<dbReference type="Gene3D" id="3.30.230.70">
    <property type="entry name" value="GHMP Kinase, N-terminal domain"/>
    <property type="match status" value="1"/>
</dbReference>
<dbReference type="EMBL" id="CABVLU010000001">
    <property type="protein sequence ID" value="VVT46239.1"/>
    <property type="molecule type" value="Genomic_DNA"/>
</dbReference>
<dbReference type="GO" id="GO:0000177">
    <property type="term" value="C:cytoplasmic exosome (RNase complex)"/>
    <property type="evidence" value="ECO:0007669"/>
    <property type="project" value="UniProtKB-ARBA"/>
</dbReference>
<dbReference type="GO" id="GO:0000467">
    <property type="term" value="P:exonucleolytic trimming to generate mature 3'-end of 5.8S rRNA from tricistronic rRNA transcript (SSU-rRNA, 5.8S rRNA, LSU-rRNA)"/>
    <property type="evidence" value="ECO:0007669"/>
    <property type="project" value="UniProtKB-ARBA"/>
</dbReference>
<dbReference type="SUPFAM" id="SSF54211">
    <property type="entry name" value="Ribosomal protein S5 domain 2-like"/>
    <property type="match status" value="1"/>
</dbReference>
<comment type="subcellular location">
    <subcellularLocation>
        <location evidence="2">Cytoplasm</location>
    </subcellularLocation>
    <subcellularLocation>
        <location evidence="1">Nucleus</location>
    </subcellularLocation>
</comment>
<dbReference type="GO" id="GO:0071038">
    <property type="term" value="P:TRAMP-dependent tRNA surveillance pathway"/>
    <property type="evidence" value="ECO:0007669"/>
    <property type="project" value="TreeGrafter"/>
</dbReference>
<keyword evidence="6" id="KW-0539">Nucleus</keyword>
<dbReference type="InterPro" id="IPR033100">
    <property type="entry name" value="Rrp45"/>
</dbReference>
<dbReference type="GO" id="GO:0034473">
    <property type="term" value="P:U1 snRNA 3'-end processing"/>
    <property type="evidence" value="ECO:0007669"/>
    <property type="project" value="TreeGrafter"/>
</dbReference>
<dbReference type="GO" id="GO:0071035">
    <property type="term" value="P:nuclear polyadenylation-dependent rRNA catabolic process"/>
    <property type="evidence" value="ECO:0007669"/>
    <property type="project" value="TreeGrafter"/>
</dbReference>
<dbReference type="GO" id="GO:0016075">
    <property type="term" value="P:rRNA catabolic process"/>
    <property type="evidence" value="ECO:0007669"/>
    <property type="project" value="TreeGrafter"/>
</dbReference>
<evidence type="ECO:0000259" key="8">
    <source>
        <dbReference type="Pfam" id="PF03725"/>
    </source>
</evidence>